<feature type="transmembrane region" description="Helical" evidence="1">
    <location>
        <begin position="404"/>
        <end position="429"/>
    </location>
</feature>
<feature type="transmembrane region" description="Helical" evidence="1">
    <location>
        <begin position="176"/>
        <end position="195"/>
    </location>
</feature>
<keyword evidence="1" id="KW-1133">Transmembrane helix</keyword>
<evidence type="ECO:0000313" key="2">
    <source>
        <dbReference type="EMBL" id="WOD20557.1"/>
    </source>
</evidence>
<feature type="transmembrane region" description="Helical" evidence="1">
    <location>
        <begin position="322"/>
        <end position="343"/>
    </location>
</feature>
<dbReference type="Proteomes" id="UP001302652">
    <property type="component" value="Chromosome 1"/>
</dbReference>
<dbReference type="InterPro" id="IPR018674">
    <property type="entry name" value="DUF2142_membrane"/>
</dbReference>
<organism evidence="2 3">
    <name type="scientific">Paraburkholderia kirstenboschensis</name>
    <dbReference type="NCBI Taxonomy" id="1245436"/>
    <lineage>
        <taxon>Bacteria</taxon>
        <taxon>Pseudomonadati</taxon>
        <taxon>Pseudomonadota</taxon>
        <taxon>Betaproteobacteria</taxon>
        <taxon>Burkholderiales</taxon>
        <taxon>Burkholderiaceae</taxon>
        <taxon>Paraburkholderia</taxon>
    </lineage>
</organism>
<name>A0ABZ0EVZ6_9BURK</name>
<accession>A0ABZ0EVZ6</accession>
<keyword evidence="1" id="KW-0812">Transmembrane</keyword>
<dbReference type="EMBL" id="CP136513">
    <property type="protein sequence ID" value="WOD20557.1"/>
    <property type="molecule type" value="Genomic_DNA"/>
</dbReference>
<gene>
    <name evidence="2" type="ORF">RW095_30780</name>
</gene>
<evidence type="ECO:0000256" key="1">
    <source>
        <dbReference type="SAM" id="Phobius"/>
    </source>
</evidence>
<evidence type="ECO:0000313" key="3">
    <source>
        <dbReference type="Proteomes" id="UP001302652"/>
    </source>
</evidence>
<feature type="transmembrane region" description="Helical" evidence="1">
    <location>
        <begin position="135"/>
        <end position="164"/>
    </location>
</feature>
<feature type="transmembrane region" description="Helical" evidence="1">
    <location>
        <begin position="350"/>
        <end position="371"/>
    </location>
</feature>
<keyword evidence="3" id="KW-1185">Reference proteome</keyword>
<dbReference type="RefSeq" id="WP_317022472.1">
    <property type="nucleotide sequence ID" value="NZ_CP136513.1"/>
</dbReference>
<dbReference type="Pfam" id="PF09913">
    <property type="entry name" value="DUF2142"/>
    <property type="match status" value="1"/>
</dbReference>
<keyword evidence="1" id="KW-0472">Membrane</keyword>
<feature type="transmembrane region" description="Helical" evidence="1">
    <location>
        <begin position="240"/>
        <end position="257"/>
    </location>
</feature>
<sequence length="430" mass="46977">MAFFAIAILGSVLSALIPPLQSPDEPEHINRAYLLAHMSETYNVPGHSTGGEIDSGLSRYEMLFAGKLTAKPDARYTARLAREAAAIRWSGEHVFSDMAGSAPYLPLDYVPQAIGLRIGEALDLSVGASYRVARVAALFTIALIIAVAFAIWPPNALLICVLALPMTMFQIASASSDGLSFAWLVLAASLFMLGSDRSASFRAWHPVLLMLAVFMVVTARPQMLPVLALPASVFFMRKEWRWLAAWAVVAGAAFMWLNTAAHIVDLRMPRSVTTGQATALYLWHPLGFAAVLARTLSSEINLIFYWRSFIGILGWLDRPMPSYVYSICGVGLALAAALSVARISIKHRVLLIGCAAVAILLTFFAMLITWTDQPAKFIVGVQGRYFIAPAVLLAYSFGPPRGVWWMIICGAFVVFTTAMTVSTLLWTYYL</sequence>
<protein>
    <submittedName>
        <fullName evidence="2">DUF2142 domain-containing protein</fullName>
    </submittedName>
</protein>
<reference evidence="2 3" key="1">
    <citation type="submission" date="2023-10" db="EMBL/GenBank/DDBJ databases">
        <title>Surface-active antibiotics is a multifunctional adaptation for post-fire microbes.</title>
        <authorList>
            <person name="Liu M.D."/>
            <person name="Du Y."/>
            <person name="Koupaei S.K."/>
            <person name="Kim N.R."/>
            <person name="Zhang W."/>
            <person name="Traxler M.F."/>
        </authorList>
    </citation>
    <scope>NUCLEOTIDE SEQUENCE [LARGE SCALE GENOMIC DNA]</scope>
    <source>
        <strain evidence="2 3">F3</strain>
    </source>
</reference>
<proteinExistence type="predicted"/>